<dbReference type="Proteomes" id="UP001139000">
    <property type="component" value="Unassembled WGS sequence"/>
</dbReference>
<gene>
    <name evidence="1" type="ORF">LXM26_01445</name>
</gene>
<name>A0A9X1PJX6_9BACT</name>
<dbReference type="AlphaFoldDB" id="A0A9X1PJX6"/>
<sequence>MEDEDAEKVLQAYIIFREHWELIDRVFLVESPKGPSRAEIVTLGSLIFNYARISKNEILYAMFRAIDALALDTYTEEELEEEKLVRELCREAIEKLGDCNYKEMAREVERIRASRINNSDATA</sequence>
<dbReference type="EMBL" id="JAJTTC010000001">
    <property type="protein sequence ID" value="MCF0060141.1"/>
    <property type="molecule type" value="Genomic_DNA"/>
</dbReference>
<accession>A0A9X1PJX6</accession>
<organism evidence="1 2">
    <name type="scientific">Dyadobacter chenwenxiniae</name>
    <dbReference type="NCBI Taxonomy" id="2906456"/>
    <lineage>
        <taxon>Bacteria</taxon>
        <taxon>Pseudomonadati</taxon>
        <taxon>Bacteroidota</taxon>
        <taxon>Cytophagia</taxon>
        <taxon>Cytophagales</taxon>
        <taxon>Spirosomataceae</taxon>
        <taxon>Dyadobacter</taxon>
    </lineage>
</organism>
<keyword evidence="2" id="KW-1185">Reference proteome</keyword>
<protein>
    <submittedName>
        <fullName evidence="1">Uncharacterized protein</fullName>
    </submittedName>
</protein>
<reference evidence="1" key="1">
    <citation type="submission" date="2021-12" db="EMBL/GenBank/DDBJ databases">
        <title>Novel species in genus Dyadobacter.</title>
        <authorList>
            <person name="Ma C."/>
        </authorList>
    </citation>
    <scope>NUCLEOTIDE SEQUENCE</scope>
    <source>
        <strain evidence="1">LJ419</strain>
    </source>
</reference>
<comment type="caution">
    <text evidence="1">The sequence shown here is derived from an EMBL/GenBank/DDBJ whole genome shotgun (WGS) entry which is preliminary data.</text>
</comment>
<dbReference type="RefSeq" id="WP_234652693.1">
    <property type="nucleotide sequence ID" value="NZ_CP094997.1"/>
</dbReference>
<evidence type="ECO:0000313" key="2">
    <source>
        <dbReference type="Proteomes" id="UP001139000"/>
    </source>
</evidence>
<evidence type="ECO:0000313" key="1">
    <source>
        <dbReference type="EMBL" id="MCF0060141.1"/>
    </source>
</evidence>
<proteinExistence type="predicted"/>